<comment type="caution">
    <text evidence="4">The sequence shown here is derived from an EMBL/GenBank/DDBJ whole genome shotgun (WGS) entry which is preliminary data.</text>
</comment>
<dbReference type="PANTHER" id="PTHR48106:SF18">
    <property type="entry name" value="QUINONE OXIDOREDUCTASE PIG3"/>
    <property type="match status" value="1"/>
</dbReference>
<dbReference type="Gene3D" id="3.40.50.720">
    <property type="entry name" value="NAD(P)-binding Rossmann-like Domain"/>
    <property type="match status" value="1"/>
</dbReference>
<dbReference type="Proteomes" id="UP000310189">
    <property type="component" value="Unassembled WGS sequence"/>
</dbReference>
<reference evidence="4 5" key="1">
    <citation type="submission" date="2019-03" db="EMBL/GenBank/DDBJ databases">
        <title>Sequencing 23 genomes of Wallemia ichthyophaga.</title>
        <authorList>
            <person name="Gostincar C."/>
        </authorList>
    </citation>
    <scope>NUCLEOTIDE SEQUENCE [LARGE SCALE GENOMIC DNA]</scope>
    <source>
        <strain evidence="4 5">EXF-5753</strain>
    </source>
</reference>
<accession>A0A4T0FSF3</accession>
<dbReference type="OrthoDB" id="203908at2759"/>
<organism evidence="4 5">
    <name type="scientific">Wallemia hederae</name>
    <dbReference type="NCBI Taxonomy" id="1540922"/>
    <lineage>
        <taxon>Eukaryota</taxon>
        <taxon>Fungi</taxon>
        <taxon>Dikarya</taxon>
        <taxon>Basidiomycota</taxon>
        <taxon>Wallemiomycotina</taxon>
        <taxon>Wallemiomycetes</taxon>
        <taxon>Wallemiales</taxon>
        <taxon>Wallemiaceae</taxon>
        <taxon>Wallemia</taxon>
    </lineage>
</organism>
<dbReference type="Pfam" id="PF08240">
    <property type="entry name" value="ADH_N"/>
    <property type="match status" value="1"/>
</dbReference>
<dbReference type="InterPro" id="IPR036291">
    <property type="entry name" value="NAD(P)-bd_dom_sf"/>
</dbReference>
<keyword evidence="5" id="KW-1185">Reference proteome</keyword>
<keyword evidence="1" id="KW-0521">NADP</keyword>
<protein>
    <recommendedName>
        <fullName evidence="3">Enoyl reductase (ER) domain-containing protein</fullName>
    </recommendedName>
</protein>
<evidence type="ECO:0000313" key="5">
    <source>
        <dbReference type="Proteomes" id="UP000310189"/>
    </source>
</evidence>
<name>A0A4T0FSF3_9BASI</name>
<evidence type="ECO:0000313" key="4">
    <source>
        <dbReference type="EMBL" id="TIA90955.1"/>
    </source>
</evidence>
<dbReference type="Pfam" id="PF00107">
    <property type="entry name" value="ADH_zinc_N"/>
    <property type="match status" value="1"/>
</dbReference>
<dbReference type="GO" id="GO:0016651">
    <property type="term" value="F:oxidoreductase activity, acting on NAD(P)H"/>
    <property type="evidence" value="ECO:0007669"/>
    <property type="project" value="TreeGrafter"/>
</dbReference>
<keyword evidence="2" id="KW-0560">Oxidoreductase</keyword>
<dbReference type="InterPro" id="IPR013154">
    <property type="entry name" value="ADH-like_N"/>
</dbReference>
<dbReference type="NCBIfam" id="TIGR02824">
    <property type="entry name" value="quinone_pig3"/>
    <property type="match status" value="1"/>
</dbReference>
<dbReference type="CDD" id="cd05276">
    <property type="entry name" value="p53_inducible_oxidoreductase"/>
    <property type="match status" value="1"/>
</dbReference>
<gene>
    <name evidence="4" type="ORF">E3P99_01316</name>
</gene>
<dbReference type="SMART" id="SM00829">
    <property type="entry name" value="PKS_ER"/>
    <property type="match status" value="1"/>
</dbReference>
<dbReference type="AlphaFoldDB" id="A0A4T0FSF3"/>
<dbReference type="GO" id="GO:0070402">
    <property type="term" value="F:NADPH binding"/>
    <property type="evidence" value="ECO:0007669"/>
    <property type="project" value="TreeGrafter"/>
</dbReference>
<sequence length="369" mass="39681">MWLWRVDAPKTCNVTDMVRQTLSNAQGGESIQRQANDMRSVVIDTPNGITNNSADLKIKETATPSLGATQVLVRVVAFGVNRMDLLQAKGQYPLPPQAPSTLGVEFSGVIVDANGNEECKVDSEVFGLAYGGAYAEYMAVDKAMLLPKPAHLTHVQCAAICENYLTAHQALATIGGVKKGDDVLIHAAGSGVGLAAVQLARLYGANRVFGTAGSDEKVEAVKSLKLGATHGINYRTQDFDKVVLEQTQNKGVDVIVDMVGQSYFNMNINAAAKDASIVMLGVMSGMLAKEVNVGPIIFKRLKIQGSTLRSRSEQYQGDLLNDFKKAALDKVGKDLELKIHKVFNWNDIAQAHDCMASNENTGKIVVTVD</sequence>
<dbReference type="InterPro" id="IPR014189">
    <property type="entry name" value="Quinone_OxRdtase_PIG3"/>
</dbReference>
<dbReference type="Gene3D" id="3.90.180.10">
    <property type="entry name" value="Medium-chain alcohol dehydrogenases, catalytic domain"/>
    <property type="match status" value="1"/>
</dbReference>
<dbReference type="SUPFAM" id="SSF50129">
    <property type="entry name" value="GroES-like"/>
    <property type="match status" value="1"/>
</dbReference>
<dbReference type="InterPro" id="IPR011032">
    <property type="entry name" value="GroES-like_sf"/>
</dbReference>
<dbReference type="InterPro" id="IPR013149">
    <property type="entry name" value="ADH-like_C"/>
</dbReference>
<dbReference type="EMBL" id="SPNW01000015">
    <property type="protein sequence ID" value="TIA90955.1"/>
    <property type="molecule type" value="Genomic_DNA"/>
</dbReference>
<dbReference type="PANTHER" id="PTHR48106">
    <property type="entry name" value="QUINONE OXIDOREDUCTASE PIG3-RELATED"/>
    <property type="match status" value="1"/>
</dbReference>
<dbReference type="InterPro" id="IPR020843">
    <property type="entry name" value="ER"/>
</dbReference>
<feature type="domain" description="Enoyl reductase (ER)" evidence="3">
    <location>
        <begin position="51"/>
        <end position="366"/>
    </location>
</feature>
<dbReference type="SUPFAM" id="SSF51735">
    <property type="entry name" value="NAD(P)-binding Rossmann-fold domains"/>
    <property type="match status" value="1"/>
</dbReference>
<evidence type="ECO:0000256" key="1">
    <source>
        <dbReference type="ARBA" id="ARBA00022857"/>
    </source>
</evidence>
<proteinExistence type="predicted"/>
<evidence type="ECO:0000259" key="3">
    <source>
        <dbReference type="SMART" id="SM00829"/>
    </source>
</evidence>
<evidence type="ECO:0000256" key="2">
    <source>
        <dbReference type="ARBA" id="ARBA00023002"/>
    </source>
</evidence>